<feature type="domain" description="Phosphomannose isomerase type I catalytic" evidence="14">
    <location>
        <begin position="7"/>
        <end position="154"/>
    </location>
</feature>
<dbReference type="SUPFAM" id="SSF51182">
    <property type="entry name" value="RmlC-like cupins"/>
    <property type="match status" value="1"/>
</dbReference>
<evidence type="ECO:0000256" key="4">
    <source>
        <dbReference type="ARBA" id="ARBA00010772"/>
    </source>
</evidence>
<dbReference type="GO" id="GO:0005975">
    <property type="term" value="P:carbohydrate metabolic process"/>
    <property type="evidence" value="ECO:0007669"/>
    <property type="project" value="InterPro"/>
</dbReference>
<dbReference type="InterPro" id="IPR018050">
    <property type="entry name" value="Pmannose_isomerase-type1_CS"/>
</dbReference>
<dbReference type="Gene3D" id="2.60.120.10">
    <property type="entry name" value="Jelly Rolls"/>
    <property type="match status" value="2"/>
</dbReference>
<evidence type="ECO:0000256" key="10">
    <source>
        <dbReference type="RuleBase" id="RU000611"/>
    </source>
</evidence>
<evidence type="ECO:0000256" key="8">
    <source>
        <dbReference type="ARBA" id="ARBA00022833"/>
    </source>
</evidence>
<dbReference type="InterPro" id="IPR046456">
    <property type="entry name" value="PMI_typeI_C"/>
</dbReference>
<reference evidence="16 17" key="1">
    <citation type="journal article" date="2018" name="New Phytol.">
        <title>Phylogenomics of Endogonaceae and evolution of mycorrhizas within Mucoromycota.</title>
        <authorList>
            <person name="Chang Y."/>
            <person name="Desiro A."/>
            <person name="Na H."/>
            <person name="Sandor L."/>
            <person name="Lipzen A."/>
            <person name="Clum A."/>
            <person name="Barry K."/>
            <person name="Grigoriev I.V."/>
            <person name="Martin F.M."/>
            <person name="Stajich J.E."/>
            <person name="Smith M.E."/>
            <person name="Bonito G."/>
            <person name="Spatafora J.W."/>
        </authorList>
    </citation>
    <scope>NUCLEOTIDE SEQUENCE [LARGE SCALE GENOMIC DNA]</scope>
    <source>
        <strain evidence="16 17">AD002</strain>
    </source>
</reference>
<evidence type="ECO:0000313" key="17">
    <source>
        <dbReference type="Proteomes" id="UP000274822"/>
    </source>
</evidence>
<keyword evidence="9 10" id="KW-0413">Isomerase</keyword>
<dbReference type="Pfam" id="PF20512">
    <property type="entry name" value="PMI_typeI_hel"/>
    <property type="match status" value="1"/>
</dbReference>
<dbReference type="CDD" id="cd07011">
    <property type="entry name" value="cupin_PMI_type_I_N"/>
    <property type="match status" value="1"/>
</dbReference>
<comment type="cofactor">
    <cofactor evidence="10">
        <name>Zn(2+)</name>
        <dbReference type="ChEBI" id="CHEBI:29105"/>
    </cofactor>
    <text evidence="10">Binds 1 zinc ion per subunit.</text>
</comment>
<dbReference type="GO" id="GO:0004476">
    <property type="term" value="F:mannose-6-phosphate isomerase activity"/>
    <property type="evidence" value="ECO:0007669"/>
    <property type="project" value="UniProtKB-EC"/>
</dbReference>
<feature type="domain" description="Phosphomannose isomerase type I helical insertion" evidence="15">
    <location>
        <begin position="170"/>
        <end position="264"/>
    </location>
</feature>
<comment type="catalytic activity">
    <reaction evidence="1 10">
        <text>D-mannose 6-phosphate = D-fructose 6-phosphate</text>
        <dbReference type="Rhea" id="RHEA:12356"/>
        <dbReference type="ChEBI" id="CHEBI:58735"/>
        <dbReference type="ChEBI" id="CHEBI:61527"/>
        <dbReference type="EC" id="5.3.1.8"/>
    </reaction>
</comment>
<dbReference type="GO" id="GO:0008270">
    <property type="term" value="F:zinc ion binding"/>
    <property type="evidence" value="ECO:0007669"/>
    <property type="project" value="InterPro"/>
</dbReference>
<accession>A0A433Q5E3</accession>
<dbReference type="GO" id="GO:0005829">
    <property type="term" value="C:cytosol"/>
    <property type="evidence" value="ECO:0007669"/>
    <property type="project" value="TreeGrafter"/>
</dbReference>
<sequence>MSTQPAIYRLEYSTQSYDWGKLGSESKVAAYAAGIDGFVVDNNKPYAELWMGTHPNGPSYVLSPDGTKRLLKEVIAADRSLVTPELYKSYDGDLPFLFKVLSIRKALSIQAHPDKILGAELFEKFPHLYKDPNHKPEMALALTPFEALCGFRPLEEITAHLANYPELTALVGTDVATTFRNTVSSRVDPSDLDALAENRLALRTLFSALLTSPPTRVTENLAALVQRIKAEGTELRIGSVPELVVRLDGQYPGGDVGVFAVMLLNYIKLQPGQAIFLGANEPHAYLSGDCIECMAASDNVVRAGLTPKFKDVNVLLDMLTYRYGSARSQLMTGIPYQHTAHSTLYDPPIDEFSVLLTLLHPHDHEELPGVEGPSILIVTQGAGWIEPLDGEKLKIEQGQVYFVGARVGCAFRAGEEGLTMFKEHFVPRSIEKCQREQDSESENGTDWGDDWLRVGTIRQAPEHHYRIPPNVILGAPQHVSEYEFLGMCALNPVQAWLNAAQPDQRFSSNNHHFQIPQGQLTKWQVSQRT</sequence>
<evidence type="ECO:0000259" key="14">
    <source>
        <dbReference type="Pfam" id="PF20511"/>
    </source>
</evidence>
<comment type="similarity">
    <text evidence="4 11">Belongs to the mannose-6-phosphate isomerase type 1 family.</text>
</comment>
<evidence type="ECO:0000256" key="6">
    <source>
        <dbReference type="ARBA" id="ARBA00018236"/>
    </source>
</evidence>
<dbReference type="UniPathway" id="UPA00126">
    <property type="reaction ID" value="UER00423"/>
</dbReference>
<protein>
    <recommendedName>
        <fullName evidence="6 10">Mannose-6-phosphate isomerase</fullName>
        <ecNumber evidence="5 10">5.3.1.8</ecNumber>
    </recommendedName>
</protein>
<comment type="function">
    <text evidence="2">Involved in the synthesis of the GDP-mannose and dolichol-phosphate-mannose required for a number of critical mannosyl transfer reactions.</text>
</comment>
<comment type="caution">
    <text evidence="16">The sequence shown here is derived from an EMBL/GenBank/DDBJ whole genome shotgun (WGS) entry which is preliminary data.</text>
</comment>
<dbReference type="InterPro" id="IPR001250">
    <property type="entry name" value="Man6P_Isoase-1"/>
</dbReference>
<dbReference type="Proteomes" id="UP000274822">
    <property type="component" value="Unassembled WGS sequence"/>
</dbReference>
<evidence type="ECO:0000256" key="3">
    <source>
        <dbReference type="ARBA" id="ARBA00004666"/>
    </source>
</evidence>
<evidence type="ECO:0000256" key="11">
    <source>
        <dbReference type="RuleBase" id="RU004189"/>
    </source>
</evidence>
<dbReference type="EMBL" id="RBNJ01014280">
    <property type="protein sequence ID" value="RUS24997.1"/>
    <property type="molecule type" value="Genomic_DNA"/>
</dbReference>
<evidence type="ECO:0000259" key="15">
    <source>
        <dbReference type="Pfam" id="PF20512"/>
    </source>
</evidence>
<dbReference type="InterPro" id="IPR016305">
    <property type="entry name" value="Mannose-6-P_Isomerase"/>
</dbReference>
<evidence type="ECO:0000256" key="1">
    <source>
        <dbReference type="ARBA" id="ARBA00000757"/>
    </source>
</evidence>
<dbReference type="NCBIfam" id="TIGR00218">
    <property type="entry name" value="manA"/>
    <property type="match status" value="1"/>
</dbReference>
<dbReference type="PROSITE" id="PS00966">
    <property type="entry name" value="PMI_I_2"/>
    <property type="match status" value="1"/>
</dbReference>
<feature type="domain" description="Phosphomannose isomerase type I C-terminal" evidence="13">
    <location>
        <begin position="342"/>
        <end position="383"/>
    </location>
</feature>
<evidence type="ECO:0000313" key="16">
    <source>
        <dbReference type="EMBL" id="RUS24997.1"/>
    </source>
</evidence>
<evidence type="ECO:0000256" key="9">
    <source>
        <dbReference type="ARBA" id="ARBA00023235"/>
    </source>
</evidence>
<keyword evidence="8 10" id="KW-0862">Zinc</keyword>
<evidence type="ECO:0000256" key="2">
    <source>
        <dbReference type="ARBA" id="ARBA00002564"/>
    </source>
</evidence>
<gene>
    <name evidence="16" type="ORF">BC938DRAFT_472766</name>
</gene>
<name>A0A433Q5E3_9FUNG</name>
<dbReference type="PROSITE" id="PS00965">
    <property type="entry name" value="PMI_I_1"/>
    <property type="match status" value="1"/>
</dbReference>
<keyword evidence="7" id="KW-0479">Metal-binding</keyword>
<evidence type="ECO:0000256" key="12">
    <source>
        <dbReference type="RuleBase" id="RU004248"/>
    </source>
</evidence>
<dbReference type="PANTHER" id="PTHR10309">
    <property type="entry name" value="MANNOSE-6-PHOSPHATE ISOMERASE"/>
    <property type="match status" value="1"/>
</dbReference>
<evidence type="ECO:0000259" key="13">
    <source>
        <dbReference type="Pfam" id="PF01238"/>
    </source>
</evidence>
<evidence type="ECO:0000256" key="7">
    <source>
        <dbReference type="ARBA" id="ARBA00022723"/>
    </source>
</evidence>
<dbReference type="EC" id="5.3.1.8" evidence="5 10"/>
<dbReference type="Pfam" id="PF20511">
    <property type="entry name" value="PMI_typeI_cat"/>
    <property type="match status" value="1"/>
</dbReference>
<dbReference type="Gene3D" id="1.10.441.10">
    <property type="entry name" value="Phosphomannose Isomerase, domain 2"/>
    <property type="match status" value="1"/>
</dbReference>
<evidence type="ECO:0000256" key="5">
    <source>
        <dbReference type="ARBA" id="ARBA00011956"/>
    </source>
</evidence>
<organism evidence="16 17">
    <name type="scientific">Jimgerdemannia flammicorona</name>
    <dbReference type="NCBI Taxonomy" id="994334"/>
    <lineage>
        <taxon>Eukaryota</taxon>
        <taxon>Fungi</taxon>
        <taxon>Fungi incertae sedis</taxon>
        <taxon>Mucoromycota</taxon>
        <taxon>Mucoromycotina</taxon>
        <taxon>Endogonomycetes</taxon>
        <taxon>Endogonales</taxon>
        <taxon>Endogonaceae</taxon>
        <taxon>Jimgerdemannia</taxon>
    </lineage>
</organism>
<proteinExistence type="inferred from homology"/>
<dbReference type="PANTHER" id="PTHR10309:SF0">
    <property type="entry name" value="MANNOSE-6-PHOSPHATE ISOMERASE"/>
    <property type="match status" value="1"/>
</dbReference>
<dbReference type="InterPro" id="IPR046458">
    <property type="entry name" value="PMI_typeI_hel"/>
</dbReference>
<dbReference type="GO" id="GO:0009298">
    <property type="term" value="P:GDP-mannose biosynthetic process"/>
    <property type="evidence" value="ECO:0007669"/>
    <property type="project" value="UniProtKB-UniPathway"/>
</dbReference>
<keyword evidence="17" id="KW-1185">Reference proteome</keyword>
<comment type="pathway">
    <text evidence="3 12">Nucleotide-sugar biosynthesis; GDP-alpha-D-mannose biosynthesis; alpha-D-mannose 1-phosphate from D-fructose 6-phosphate: step 1/2.</text>
</comment>
<dbReference type="PRINTS" id="PR00714">
    <property type="entry name" value="MAN6PISMRASE"/>
</dbReference>
<dbReference type="InterPro" id="IPR014710">
    <property type="entry name" value="RmlC-like_jellyroll"/>
</dbReference>
<dbReference type="InterPro" id="IPR011051">
    <property type="entry name" value="RmlC_Cupin_sf"/>
</dbReference>
<dbReference type="Pfam" id="PF01238">
    <property type="entry name" value="PMI_typeI_C"/>
    <property type="match status" value="1"/>
</dbReference>
<dbReference type="InterPro" id="IPR046457">
    <property type="entry name" value="PMI_typeI_cat"/>
</dbReference>
<dbReference type="AlphaFoldDB" id="A0A433Q5E3"/>